<feature type="domain" description="AB hydrolase-1" evidence="2">
    <location>
        <begin position="314"/>
        <end position="527"/>
    </location>
</feature>
<dbReference type="PANTHER" id="PTHR48079:SF6">
    <property type="entry name" value="NAD(P)-BINDING DOMAIN-CONTAINING PROTEIN-RELATED"/>
    <property type="match status" value="1"/>
</dbReference>
<sequence length="537" mass="58237">MLVDFEASEILAGGSQAFSDITEIHNCAASFKFGMNAEEARHANVGIVEKLIDFAEDLPRLQRIVHISGYRVGGQDPSLIPWSERYRTVAYRDLGPYEASKIESDAIFQALVQERGIPWTIVNPSSVIGDSKTGESDQIIGLAGTVKQIWEGKATALPGNESTFLPVVTVDYLAEFMAAAAVDQQAAGQSYWVLDDNTPPLAGLLADIGKHLGAKVPRLTVPVQIIKRLPHWMSKADPETLVFLSEDRYPTESALALADRHGISMPEVNGALHRWADYMAARRFGQTSGGQRRFSDLGGIKTFELGTVGSEKLIFPGLPVNADTWASVAERINGKAVDLPGLGLSGGEGINSWDRWLPAVLPQDPVDLIGHSMGAAAAVTAADRFPEQVRSLTLIAPFFLQDSKGGIARFKTFVGAYLRHVNPAQLSQRLTGAVAYKDELESSVQDLRRGSSKHVAAQLARAGSRKWRGELQSALARFRGPVRIITGTGDPLMPEFIELFKDVSNRELISIEGAGHHLHLTHGDALVGLLKENRVSA</sequence>
<dbReference type="Pfam" id="PF12697">
    <property type="entry name" value="Abhydrolase_6"/>
    <property type="match status" value="1"/>
</dbReference>
<dbReference type="Gene3D" id="3.40.50.720">
    <property type="entry name" value="NAD(P)-binding Rossmann-like Domain"/>
    <property type="match status" value="1"/>
</dbReference>
<dbReference type="PANTHER" id="PTHR48079">
    <property type="entry name" value="PROTEIN YEEZ"/>
    <property type="match status" value="1"/>
</dbReference>
<dbReference type="InterPro" id="IPR013120">
    <property type="entry name" value="FAR_NAD-bd"/>
</dbReference>
<dbReference type="Gene3D" id="3.40.50.1820">
    <property type="entry name" value="alpha/beta hydrolase"/>
    <property type="match status" value="1"/>
</dbReference>
<dbReference type="AlphaFoldDB" id="A0A4Y4DSB9"/>
<dbReference type="InterPro" id="IPR051783">
    <property type="entry name" value="NAD(P)-dependent_oxidoreduct"/>
</dbReference>
<proteinExistence type="predicted"/>
<dbReference type="InterPro" id="IPR029058">
    <property type="entry name" value="AB_hydrolase_fold"/>
</dbReference>
<keyword evidence="4" id="KW-1185">Reference proteome</keyword>
<name>A0A4Y4DSB9_GLUUR</name>
<evidence type="ECO:0000259" key="1">
    <source>
        <dbReference type="Pfam" id="PF07993"/>
    </source>
</evidence>
<dbReference type="InterPro" id="IPR036291">
    <property type="entry name" value="NAD(P)-bd_dom_sf"/>
</dbReference>
<dbReference type="Proteomes" id="UP000316612">
    <property type="component" value="Unassembled WGS sequence"/>
</dbReference>
<dbReference type="Pfam" id="PF07993">
    <property type="entry name" value="NAD_binding_4"/>
    <property type="match status" value="1"/>
</dbReference>
<feature type="domain" description="Thioester reductase (TE)" evidence="1">
    <location>
        <begin position="19"/>
        <end position="177"/>
    </location>
</feature>
<protein>
    <submittedName>
        <fullName evidence="3">Bifunctional protein</fullName>
    </submittedName>
</protein>
<gene>
    <name evidence="3" type="primary">dfrA</name>
    <name evidence="3" type="ORF">AUR04nite_30850</name>
</gene>
<organism evidence="3 4">
    <name type="scientific">Glutamicibacter uratoxydans</name>
    <name type="common">Arthrobacter uratoxydans</name>
    <dbReference type="NCBI Taxonomy" id="43667"/>
    <lineage>
        <taxon>Bacteria</taxon>
        <taxon>Bacillati</taxon>
        <taxon>Actinomycetota</taxon>
        <taxon>Actinomycetes</taxon>
        <taxon>Micrococcales</taxon>
        <taxon>Micrococcaceae</taxon>
        <taxon>Glutamicibacter</taxon>
    </lineage>
</organism>
<reference evidence="3 4" key="1">
    <citation type="submission" date="2019-06" db="EMBL/GenBank/DDBJ databases">
        <title>Whole genome shotgun sequence of Glutamicibacter uratoxydans NBRC 15515.</title>
        <authorList>
            <person name="Hosoyama A."/>
            <person name="Uohara A."/>
            <person name="Ohji S."/>
            <person name="Ichikawa N."/>
        </authorList>
    </citation>
    <scope>NUCLEOTIDE SEQUENCE [LARGE SCALE GENOMIC DNA]</scope>
    <source>
        <strain evidence="3 4">NBRC 15515</strain>
    </source>
</reference>
<dbReference type="EMBL" id="BJNY01000022">
    <property type="protein sequence ID" value="GED07553.1"/>
    <property type="molecule type" value="Genomic_DNA"/>
</dbReference>
<comment type="caution">
    <text evidence="3">The sequence shown here is derived from an EMBL/GenBank/DDBJ whole genome shotgun (WGS) entry which is preliminary data.</text>
</comment>
<dbReference type="GO" id="GO:0004029">
    <property type="term" value="F:aldehyde dehydrogenase (NAD+) activity"/>
    <property type="evidence" value="ECO:0007669"/>
    <property type="project" value="TreeGrafter"/>
</dbReference>
<dbReference type="SUPFAM" id="SSF53474">
    <property type="entry name" value="alpha/beta-Hydrolases"/>
    <property type="match status" value="1"/>
</dbReference>
<evidence type="ECO:0000313" key="3">
    <source>
        <dbReference type="EMBL" id="GED07553.1"/>
    </source>
</evidence>
<accession>A0A4Y4DSB9</accession>
<dbReference type="InterPro" id="IPR000073">
    <property type="entry name" value="AB_hydrolase_1"/>
</dbReference>
<dbReference type="GO" id="GO:0005737">
    <property type="term" value="C:cytoplasm"/>
    <property type="evidence" value="ECO:0007669"/>
    <property type="project" value="TreeGrafter"/>
</dbReference>
<dbReference type="SUPFAM" id="SSF51735">
    <property type="entry name" value="NAD(P)-binding Rossmann-fold domains"/>
    <property type="match status" value="1"/>
</dbReference>
<evidence type="ECO:0000313" key="4">
    <source>
        <dbReference type="Proteomes" id="UP000316612"/>
    </source>
</evidence>
<evidence type="ECO:0000259" key="2">
    <source>
        <dbReference type="Pfam" id="PF12697"/>
    </source>
</evidence>